<dbReference type="Pfam" id="PF13738">
    <property type="entry name" value="Pyr_redox_3"/>
    <property type="match status" value="1"/>
</dbReference>
<evidence type="ECO:0000313" key="1">
    <source>
        <dbReference type="EMBL" id="SDL84210.1"/>
    </source>
</evidence>
<dbReference type="OrthoDB" id="5168853at2"/>
<organism evidence="1 2">
    <name type="scientific">Geodermatophilus siccatus</name>
    <dbReference type="NCBI Taxonomy" id="1137991"/>
    <lineage>
        <taxon>Bacteria</taxon>
        <taxon>Bacillati</taxon>
        <taxon>Actinomycetota</taxon>
        <taxon>Actinomycetes</taxon>
        <taxon>Geodermatophilales</taxon>
        <taxon>Geodermatophilaceae</taxon>
        <taxon>Geodermatophilus</taxon>
    </lineage>
</organism>
<dbReference type="PANTHER" id="PTHR42877:SF4">
    <property type="entry name" value="FAD_NAD(P)-BINDING DOMAIN-CONTAINING PROTEIN-RELATED"/>
    <property type="match status" value="1"/>
</dbReference>
<evidence type="ECO:0000313" key="2">
    <source>
        <dbReference type="Proteomes" id="UP000198680"/>
    </source>
</evidence>
<dbReference type="AlphaFoldDB" id="A0A1G9NCJ1"/>
<dbReference type="InterPro" id="IPR051209">
    <property type="entry name" value="FAD-bind_Monooxygenase_sf"/>
</dbReference>
<dbReference type="SUPFAM" id="SSF51905">
    <property type="entry name" value="FAD/NAD(P)-binding domain"/>
    <property type="match status" value="1"/>
</dbReference>
<dbReference type="EMBL" id="FNHE01000002">
    <property type="protein sequence ID" value="SDL84210.1"/>
    <property type="molecule type" value="Genomic_DNA"/>
</dbReference>
<gene>
    <name evidence="1" type="ORF">SAMN05660642_00981</name>
</gene>
<dbReference type="Gene3D" id="3.50.50.60">
    <property type="entry name" value="FAD/NAD(P)-binding domain"/>
    <property type="match status" value="2"/>
</dbReference>
<accession>A0A1G9NCJ1</accession>
<name>A0A1G9NCJ1_9ACTN</name>
<keyword evidence="2" id="KW-1185">Reference proteome</keyword>
<dbReference type="InterPro" id="IPR036188">
    <property type="entry name" value="FAD/NAD-bd_sf"/>
</dbReference>
<dbReference type="STRING" id="1137991.SAMN05660642_00981"/>
<sequence>MDTEVYEVAILGAGLAGLGMGMKLKMAGEESFVILEKEDRVGGTWRDNSYPGASCDVQSHLYWFSFDDQPDWSRVFALQPEIQANIERLVARRGLNHHIRLNAEVTEAVWLEDSGHWLITTLTGEQVRSRAFVAAWGQLNRPSFKGIEGREHFDGISWHSARWRHDVDLTGKRVASIGNGASAVQFIPEVAEVAGHLSVFQRTPNYCVPRLDRPYTEEERRMFLEDPAKLRESRDGFYWEHEGWIGAMKLEDNPVAQEFTRLAREHLESQVPDPELREKLWPKYPIGCKRLLIADTFYPALMRDNVDLVTERIDRIEAAGVRTADGRLHEMDVIIYATGFETLSFIGHVEIIGRSPRSWPPRRGEGVSLRDAWREAPEAYLGMTVSGFPNLFILYGPNTNLGHNSIIAMLECQFDYVLKAVQAAQQKGAALDLKPEVLEHYNAQLQDELRNSSFAGNCNSWYKTPDGRITNNWSGSVEDYRARTADLDLSDYELVPATA</sequence>
<protein>
    <submittedName>
        <fullName evidence="1">Predicted flavoprotein CzcO associated with the cation diffusion facilitator CzcD</fullName>
    </submittedName>
</protein>
<reference evidence="2" key="1">
    <citation type="submission" date="2016-10" db="EMBL/GenBank/DDBJ databases">
        <authorList>
            <person name="Varghese N."/>
            <person name="Submissions S."/>
        </authorList>
    </citation>
    <scope>NUCLEOTIDE SEQUENCE [LARGE SCALE GENOMIC DNA]</scope>
    <source>
        <strain evidence="2">DSM 45419</strain>
    </source>
</reference>
<dbReference type="RefSeq" id="WP_091214548.1">
    <property type="nucleotide sequence ID" value="NZ_FNHE01000002.1"/>
</dbReference>
<dbReference type="PANTHER" id="PTHR42877">
    <property type="entry name" value="L-ORNITHINE N(5)-MONOOXYGENASE-RELATED"/>
    <property type="match status" value="1"/>
</dbReference>
<proteinExistence type="predicted"/>
<dbReference type="Proteomes" id="UP000198680">
    <property type="component" value="Unassembled WGS sequence"/>
</dbReference>